<dbReference type="EMBL" id="CP028130">
    <property type="protein sequence ID" value="AZZ54471.1"/>
    <property type="molecule type" value="Genomic_DNA"/>
</dbReference>
<dbReference type="Proteomes" id="UP000283946">
    <property type="component" value="Chromosome"/>
</dbReference>
<sequence length="143" mass="14805">MLQRPRLRPVVALLVAVGLVLGLSGCMPRPADVPGGSVQESTSSAPAVPVDSATPTDPGTPDINGPDGALITRLIQDCLSRYGLDQRPPPANPLAQEQDQVTAQRLRETYDATLTNCSAEAMAMAKKAPQEGGDASSTETPTG</sequence>
<dbReference type="KEGG" id="ria:C7V51_00120"/>
<evidence type="ECO:0000313" key="2">
    <source>
        <dbReference type="EMBL" id="AZZ54471.1"/>
    </source>
</evidence>
<protein>
    <recommendedName>
        <fullName evidence="4">Lipoprotein</fullName>
    </recommendedName>
</protein>
<reference evidence="2 3" key="1">
    <citation type="submission" date="2018-03" db="EMBL/GenBank/DDBJ databases">
        <title>Bacteriophage NCPPB3778 and a type I-E CRISPR drive the evolution of the US Biological Select Agent, Rathayibacter toxicus.</title>
        <authorList>
            <person name="Davis E.W.II."/>
            <person name="Tabima J.F."/>
            <person name="Weisberg A.J."/>
            <person name="Dantas Lopes L."/>
            <person name="Wiseman M.S."/>
            <person name="Wiseman M.S."/>
            <person name="Pupko T."/>
            <person name="Belcher M.S."/>
            <person name="Sechler A.J."/>
            <person name="Tancos M.A."/>
            <person name="Schroeder B.K."/>
            <person name="Murray T.D."/>
            <person name="Luster D.G."/>
            <person name="Schneider W.L."/>
            <person name="Rogers E."/>
            <person name="Andreote F.D."/>
            <person name="Grunwald N.J."/>
            <person name="Putnam M.L."/>
            <person name="Chang J.H."/>
        </authorList>
    </citation>
    <scope>NUCLEOTIDE SEQUENCE [LARGE SCALE GENOMIC DNA]</scope>
    <source>
        <strain evidence="2 3">NCCPB 2253</strain>
    </source>
</reference>
<feature type="region of interest" description="Disordered" evidence="1">
    <location>
        <begin position="121"/>
        <end position="143"/>
    </location>
</feature>
<name>A0AAD1A9Z5_9MICO</name>
<organism evidence="2 3">
    <name type="scientific">Rathayibacter iranicus</name>
    <dbReference type="NCBI Taxonomy" id="59737"/>
    <lineage>
        <taxon>Bacteria</taxon>
        <taxon>Bacillati</taxon>
        <taxon>Actinomycetota</taxon>
        <taxon>Actinomycetes</taxon>
        <taxon>Micrococcales</taxon>
        <taxon>Microbacteriaceae</taxon>
        <taxon>Rathayibacter</taxon>
    </lineage>
</organism>
<evidence type="ECO:0000313" key="3">
    <source>
        <dbReference type="Proteomes" id="UP000283946"/>
    </source>
</evidence>
<evidence type="ECO:0000256" key="1">
    <source>
        <dbReference type="SAM" id="MobiDB-lite"/>
    </source>
</evidence>
<dbReference type="AlphaFoldDB" id="A0AAD1A9Z5"/>
<gene>
    <name evidence="2" type="ORF">C7V51_00120</name>
</gene>
<feature type="region of interest" description="Disordered" evidence="1">
    <location>
        <begin position="32"/>
        <end position="68"/>
    </location>
</feature>
<proteinExistence type="predicted"/>
<dbReference type="RefSeq" id="WP_104263669.1">
    <property type="nucleotide sequence ID" value="NZ_CP028130.1"/>
</dbReference>
<dbReference type="PROSITE" id="PS51257">
    <property type="entry name" value="PROKAR_LIPOPROTEIN"/>
    <property type="match status" value="1"/>
</dbReference>
<accession>A0AAD1A9Z5</accession>
<feature type="region of interest" description="Disordered" evidence="1">
    <location>
        <begin position="81"/>
        <end position="102"/>
    </location>
</feature>
<evidence type="ECO:0008006" key="4">
    <source>
        <dbReference type="Google" id="ProtNLM"/>
    </source>
</evidence>